<accession>A0A0U3LRJ6</accession>
<gene>
    <name evidence="1" type="ORF">RD2015_4617</name>
</gene>
<evidence type="ECO:0000313" key="2">
    <source>
        <dbReference type="Proteomes" id="UP000060699"/>
    </source>
</evidence>
<dbReference type="InterPro" id="IPR013766">
    <property type="entry name" value="Thioredoxin_domain"/>
</dbReference>
<dbReference type="CDD" id="cd02947">
    <property type="entry name" value="TRX_family"/>
    <property type="match status" value="1"/>
</dbReference>
<proteinExistence type="predicted"/>
<dbReference type="OrthoDB" id="215495at2"/>
<dbReference type="Gene3D" id="3.40.30.10">
    <property type="entry name" value="Glutaredoxin"/>
    <property type="match status" value="1"/>
</dbReference>
<dbReference type="PROSITE" id="PS51352">
    <property type="entry name" value="THIOREDOXIN_2"/>
    <property type="match status" value="1"/>
</dbReference>
<dbReference type="AlphaFoldDB" id="A0A0U3LRJ6"/>
<dbReference type="EMBL" id="CP013729">
    <property type="protein sequence ID" value="ALV09058.1"/>
    <property type="molecule type" value="Genomic_DNA"/>
</dbReference>
<organism evidence="1 2">
    <name type="scientific">Roseateles depolymerans</name>
    <dbReference type="NCBI Taxonomy" id="76731"/>
    <lineage>
        <taxon>Bacteria</taxon>
        <taxon>Pseudomonadati</taxon>
        <taxon>Pseudomonadota</taxon>
        <taxon>Betaproteobacteria</taxon>
        <taxon>Burkholderiales</taxon>
        <taxon>Sphaerotilaceae</taxon>
        <taxon>Roseateles</taxon>
    </lineage>
</organism>
<dbReference type="Pfam" id="PF00085">
    <property type="entry name" value="Thioredoxin"/>
    <property type="match status" value="1"/>
</dbReference>
<dbReference type="InterPro" id="IPR036249">
    <property type="entry name" value="Thioredoxin-like_sf"/>
</dbReference>
<name>A0A0U3LRJ6_9BURK</name>
<protein>
    <submittedName>
        <fullName evidence="1">Thioredoxin</fullName>
    </submittedName>
</protein>
<dbReference type="PATRIC" id="fig|76731.3.peg.4729"/>
<reference evidence="1 2" key="1">
    <citation type="submission" date="2015-12" db="EMBL/GenBank/DDBJ databases">
        <title>Complete genome of Roseateles depolymerans KCTC 42856.</title>
        <authorList>
            <person name="Kim K.M."/>
        </authorList>
    </citation>
    <scope>NUCLEOTIDE SEQUENCE [LARGE SCALE GENOMIC DNA]</scope>
    <source>
        <strain evidence="1 2">KCTC 42856</strain>
    </source>
</reference>
<dbReference type="KEGG" id="rdp:RD2015_4617"/>
<sequence>MPMNPHYALTEPLRDAVDTLSQEGPVLVEFGAPWCPHCLSAQALLESAFEGGHPDVRHIKVEDGKGQALGRSFKVKLWPTLIFMKGGQEVQRLVRPTSADEIRRALLAIDGHEQGPGDRATIRP</sequence>
<evidence type="ECO:0000313" key="1">
    <source>
        <dbReference type="EMBL" id="ALV09058.1"/>
    </source>
</evidence>
<keyword evidence="2" id="KW-1185">Reference proteome</keyword>
<dbReference type="RefSeq" id="WP_058936896.1">
    <property type="nucleotide sequence ID" value="NZ_CP013729.1"/>
</dbReference>
<dbReference type="SUPFAM" id="SSF52833">
    <property type="entry name" value="Thioredoxin-like"/>
    <property type="match status" value="1"/>
</dbReference>
<dbReference type="Proteomes" id="UP000060699">
    <property type="component" value="Chromosome"/>
</dbReference>
<dbReference type="STRING" id="76731.RD2015_4617"/>